<name>A0A0F9I6H8_9ZZZZ</name>
<protein>
    <recommendedName>
        <fullName evidence="2">LamG-like jellyroll fold domain-containing protein</fullName>
    </recommendedName>
</protein>
<dbReference type="Gene3D" id="2.60.120.200">
    <property type="match status" value="1"/>
</dbReference>
<sequence length="670" mass="74477">MRITTISYLKKLLIILILTVTLKADIRPSMLSFNGEFSPLLHMRSDFSKYDSGCALLQNFLPLTQGPVFRRPGMRFIAETQTMIERSRLASFVFNKTDTYILEFGDLYMRVYRDGGQVILETGTETIPSDLTSFSISQWKLNDATNTTAVIDSVGSPTHQGTATTNTVTLSVTGQLSNAFDLQGIYAVDIADHDDFTFDDSADEGFSIVAWIYVEPSNHSQVIISKYDADVPDREWFFYLDSNEQLVVILADDNGNINSYQLAVYFKVLSEGWYNVAFTYDGRGGSAAADGIKMYVNSESVILSRGYGDLTYSQMRNTSANVVIGAELFNGVKGEYWENKLDNIAIFNTELTSSQINSFIPASSTFQLTTTYTENEVGDLQFVQVSDIMYIVHENHEPRKLSRAGHTDWTIIDINYEDGPFLDENASPTYTIAPSGLTGGITLTASTNTFIANDVGALMQVRHPRDDAILAGRFSTASQSISIPCEGDFRFTTHGTWVGKLDLQRTRNDGLIWETVPGGHFTSSADSNVSYSGNEPDPGYEYRVIMASRTSGAVDYDFIVFEGLHTGVARISAYTSATVVSATVTTTMGSTTATTYWSEGHWSPKNGFPATVEFHQFRLFYGGSRNYPQTIWATKVEDYELMKTGTDADDALVYLFRARTRFNGCYRIPT</sequence>
<accession>A0A0F9I6H8</accession>
<comment type="caution">
    <text evidence="1">The sequence shown here is derived from an EMBL/GenBank/DDBJ whole genome shotgun (WGS) entry which is preliminary data.</text>
</comment>
<dbReference type="Pfam" id="PF13385">
    <property type="entry name" value="Laminin_G_3"/>
    <property type="match status" value="1"/>
</dbReference>
<evidence type="ECO:0008006" key="2">
    <source>
        <dbReference type="Google" id="ProtNLM"/>
    </source>
</evidence>
<dbReference type="EMBL" id="LAZR01013172">
    <property type="protein sequence ID" value="KKM23221.1"/>
    <property type="molecule type" value="Genomic_DNA"/>
</dbReference>
<organism evidence="1">
    <name type="scientific">marine sediment metagenome</name>
    <dbReference type="NCBI Taxonomy" id="412755"/>
    <lineage>
        <taxon>unclassified sequences</taxon>
        <taxon>metagenomes</taxon>
        <taxon>ecological metagenomes</taxon>
    </lineage>
</organism>
<proteinExistence type="predicted"/>
<dbReference type="InterPro" id="IPR013320">
    <property type="entry name" value="ConA-like_dom_sf"/>
</dbReference>
<evidence type="ECO:0000313" key="1">
    <source>
        <dbReference type="EMBL" id="KKM23221.1"/>
    </source>
</evidence>
<reference evidence="1" key="1">
    <citation type="journal article" date="2015" name="Nature">
        <title>Complex archaea that bridge the gap between prokaryotes and eukaryotes.</title>
        <authorList>
            <person name="Spang A."/>
            <person name="Saw J.H."/>
            <person name="Jorgensen S.L."/>
            <person name="Zaremba-Niedzwiedzka K."/>
            <person name="Martijn J."/>
            <person name="Lind A.E."/>
            <person name="van Eijk R."/>
            <person name="Schleper C."/>
            <person name="Guy L."/>
            <person name="Ettema T.J."/>
        </authorList>
    </citation>
    <scope>NUCLEOTIDE SEQUENCE</scope>
</reference>
<dbReference type="SUPFAM" id="SSF49899">
    <property type="entry name" value="Concanavalin A-like lectins/glucanases"/>
    <property type="match status" value="1"/>
</dbReference>
<dbReference type="AlphaFoldDB" id="A0A0F9I6H8"/>
<gene>
    <name evidence="1" type="ORF">LCGC14_1617410</name>
</gene>